<organism evidence="1 2">
    <name type="scientific">Sulfobacillus thermosulfidooxidans (strain DSM 9293 / VKM B-1269 / AT-1)</name>
    <dbReference type="NCBI Taxonomy" id="929705"/>
    <lineage>
        <taxon>Bacteria</taxon>
        <taxon>Bacillati</taxon>
        <taxon>Bacillota</taxon>
        <taxon>Clostridia</taxon>
        <taxon>Eubacteriales</taxon>
        <taxon>Clostridiales Family XVII. Incertae Sedis</taxon>
        <taxon>Sulfobacillus</taxon>
    </lineage>
</organism>
<dbReference type="EMBL" id="FWWY01000001">
    <property type="protein sequence ID" value="SMC05168.1"/>
    <property type="molecule type" value="Genomic_DNA"/>
</dbReference>
<reference evidence="2" key="1">
    <citation type="submission" date="2017-04" db="EMBL/GenBank/DDBJ databases">
        <authorList>
            <person name="Varghese N."/>
            <person name="Submissions S."/>
        </authorList>
    </citation>
    <scope>NUCLEOTIDE SEQUENCE [LARGE SCALE GENOMIC DNA]</scope>
    <source>
        <strain evidence="2">DSM 9293</strain>
    </source>
</reference>
<dbReference type="PANTHER" id="PTHR34655">
    <property type="entry name" value="CONSERVED WITHIN P. AEROPHILUM"/>
    <property type="match status" value="1"/>
</dbReference>
<dbReference type="InterPro" id="IPR027396">
    <property type="entry name" value="DsrEFH-like"/>
</dbReference>
<dbReference type="RefSeq" id="WP_084661511.1">
    <property type="nucleotide sequence ID" value="NZ_FWWY01000001.1"/>
</dbReference>
<sequence length="132" mass="14267">MADPQAINIMLLSGDYAKLQAAAMLTAVAASYGKPVKIFVSMEALPAFHKDPAIASQITKGPVARTIIETGGDSFIDLFRQAKDFGEVILYACGLVMDVYHWKLDDLVDIFDETLGVAGFLAKVEGEATYTF</sequence>
<evidence type="ECO:0000313" key="2">
    <source>
        <dbReference type="Proteomes" id="UP000192660"/>
    </source>
</evidence>
<evidence type="ECO:0000313" key="1">
    <source>
        <dbReference type="EMBL" id="SMC05168.1"/>
    </source>
</evidence>
<dbReference type="Gene3D" id="3.40.1260.10">
    <property type="entry name" value="DsrEFH-like"/>
    <property type="match status" value="1"/>
</dbReference>
<dbReference type="SUPFAM" id="SSF75169">
    <property type="entry name" value="DsrEFH-like"/>
    <property type="match status" value="1"/>
</dbReference>
<keyword evidence="2" id="KW-1185">Reference proteome</keyword>
<protein>
    <submittedName>
        <fullName evidence="1">Peroxiredoxin family protein</fullName>
    </submittedName>
</protein>
<dbReference type="PANTHER" id="PTHR34655:SF1">
    <property type="match status" value="1"/>
</dbReference>
<dbReference type="OrthoDB" id="9802028at2"/>
<dbReference type="Proteomes" id="UP000192660">
    <property type="component" value="Unassembled WGS sequence"/>
</dbReference>
<dbReference type="STRING" id="28034.BFX07_14115"/>
<proteinExistence type="predicted"/>
<gene>
    <name evidence="1" type="ORF">SAMN00768000_2071</name>
</gene>
<name>A0A1W1WFT9_SULTA</name>
<accession>A0A1W1WFT9</accession>
<dbReference type="AlphaFoldDB" id="A0A1W1WFT9"/>